<protein>
    <submittedName>
        <fullName evidence="1">RHTO0S06e03796g1_1</fullName>
    </submittedName>
</protein>
<name>A0A061AWR0_RHOTO</name>
<proteinExistence type="predicted"/>
<dbReference type="EMBL" id="LK052941">
    <property type="protein sequence ID" value="CDR41645.1"/>
    <property type="molecule type" value="Genomic_DNA"/>
</dbReference>
<reference evidence="1" key="1">
    <citation type="journal article" date="2014" name="Genome Announc.">
        <title>Draft genome sequence of Rhodosporidium toruloides CECT1137, an oleaginous yeast of biotechnological interest.</title>
        <authorList>
            <person name="Morin N."/>
            <person name="Calcas X."/>
            <person name="Devillers H."/>
            <person name="Durrens P."/>
            <person name="Sherman D.J."/>
            <person name="Nicaud J.-M."/>
            <person name="Neuveglise C."/>
        </authorList>
    </citation>
    <scope>NUCLEOTIDE SEQUENCE</scope>
    <source>
        <strain evidence="1">CECT1137</strain>
    </source>
</reference>
<accession>A0A061AWR0</accession>
<gene>
    <name evidence="1" type="ORF">RHTO0S_06e03796g</name>
</gene>
<dbReference type="AlphaFoldDB" id="A0A061AWR0"/>
<sequence length="229" mass="26005">MGRNRIPWHSVRRLELNPGDDMEAFEPAQFIESLTAYMSEPINPALPLEELVFAFPTLRQATEVSSEENEFCQTDLYHIFRNLRPSALRSLSLCRIESFKWTQPVLLLPSVTFLSLDGYGDLTPTEEFDHFLGFLESFPALQELRLSGFDILRETAADPTTTSCDAETLARLSSRKLACLGPSLVILLFTLQCTKVTKVAYRESLTASDEMRWQREPGGAFKGERWTLC</sequence>
<evidence type="ECO:0000313" key="1">
    <source>
        <dbReference type="EMBL" id="CDR41645.1"/>
    </source>
</evidence>
<organism evidence="1">
    <name type="scientific">Rhodotorula toruloides</name>
    <name type="common">Yeast</name>
    <name type="synonym">Rhodosporidium toruloides</name>
    <dbReference type="NCBI Taxonomy" id="5286"/>
    <lineage>
        <taxon>Eukaryota</taxon>
        <taxon>Fungi</taxon>
        <taxon>Dikarya</taxon>
        <taxon>Basidiomycota</taxon>
        <taxon>Pucciniomycotina</taxon>
        <taxon>Microbotryomycetes</taxon>
        <taxon>Sporidiobolales</taxon>
        <taxon>Sporidiobolaceae</taxon>
        <taxon>Rhodotorula</taxon>
    </lineage>
</organism>